<dbReference type="Proteomes" id="UP000197065">
    <property type="component" value="Unassembled WGS sequence"/>
</dbReference>
<dbReference type="InterPro" id="IPR036526">
    <property type="entry name" value="C-N_Hydrolase_sf"/>
</dbReference>
<dbReference type="Gene3D" id="3.60.110.10">
    <property type="entry name" value="Carbon-nitrogen hydrolase"/>
    <property type="match status" value="1"/>
</dbReference>
<evidence type="ECO:0000259" key="1">
    <source>
        <dbReference type="PROSITE" id="PS50263"/>
    </source>
</evidence>
<dbReference type="PANTHER" id="PTHR23088">
    <property type="entry name" value="NITRILASE-RELATED"/>
    <property type="match status" value="1"/>
</dbReference>
<dbReference type="Pfam" id="PF00795">
    <property type="entry name" value="CN_hydrolase"/>
    <property type="match status" value="1"/>
</dbReference>
<dbReference type="EMBL" id="FYEH01000001">
    <property type="protein sequence ID" value="SNB52906.1"/>
    <property type="molecule type" value="Genomic_DNA"/>
</dbReference>
<evidence type="ECO:0000313" key="2">
    <source>
        <dbReference type="EMBL" id="SNB52906.1"/>
    </source>
</evidence>
<sequence>MSTTKQRTPGDLTVALWAMNMGLAPASAEAFIETAKTEMRAARARQADIMVMPEYVCESWLTFAPAGLAETAEIAWMAEVAQAILPELAREAARLDMLLVAGTVPVAVDQGYRNRAWIFTPEGQVLAQDKLSLTPDERDPEAWTLVPGDEVTLITWRGRRLAVVICLDIEQPALGARLQGLDIDLILNPSDTGRLSGHSRVFSCAKARAVELFCAVAPVGGVGPVPVQGERGNVSGAAIYLPCEAAFGHTGILAEQPAADRTEGAGRCLIARVPLRALHAARKAGGEVWLGAWSAESLRLNEPPICPN</sequence>
<dbReference type="GO" id="GO:0016787">
    <property type="term" value="F:hydrolase activity"/>
    <property type="evidence" value="ECO:0007669"/>
    <property type="project" value="UniProtKB-KW"/>
</dbReference>
<dbReference type="RefSeq" id="WP_088559622.1">
    <property type="nucleotide sequence ID" value="NZ_FYEH01000001.1"/>
</dbReference>
<dbReference type="AlphaFoldDB" id="A0A212Q0S5"/>
<proteinExistence type="predicted"/>
<gene>
    <name evidence="2" type="ORF">SAMN07250955_101312</name>
</gene>
<accession>A0A212Q0S5</accession>
<reference evidence="2 3" key="1">
    <citation type="submission" date="2017-06" db="EMBL/GenBank/DDBJ databases">
        <authorList>
            <person name="Kim H.J."/>
            <person name="Triplett B.A."/>
        </authorList>
    </citation>
    <scope>NUCLEOTIDE SEQUENCE [LARGE SCALE GENOMIC DNA]</scope>
    <source>
        <strain evidence="2 3">B29T1</strain>
    </source>
</reference>
<dbReference type="PANTHER" id="PTHR23088:SF50">
    <property type="entry name" value="HYDROLASE YHCX"/>
    <property type="match status" value="1"/>
</dbReference>
<feature type="domain" description="CN hydrolase" evidence="1">
    <location>
        <begin position="12"/>
        <end position="275"/>
    </location>
</feature>
<keyword evidence="3" id="KW-1185">Reference proteome</keyword>
<dbReference type="SUPFAM" id="SSF56317">
    <property type="entry name" value="Carbon-nitrogen hydrolase"/>
    <property type="match status" value="1"/>
</dbReference>
<dbReference type="PROSITE" id="PS50263">
    <property type="entry name" value="CN_HYDROLASE"/>
    <property type="match status" value="1"/>
</dbReference>
<evidence type="ECO:0000313" key="3">
    <source>
        <dbReference type="Proteomes" id="UP000197065"/>
    </source>
</evidence>
<keyword evidence="2" id="KW-0378">Hydrolase</keyword>
<dbReference type="InterPro" id="IPR003010">
    <property type="entry name" value="C-N_Hydrolase"/>
</dbReference>
<protein>
    <submittedName>
        <fullName evidence="2">Predicted amidohydrolase</fullName>
    </submittedName>
</protein>
<dbReference type="OrthoDB" id="9811121at2"/>
<organism evidence="2 3">
    <name type="scientific">Arboricoccus pini</name>
    <dbReference type="NCBI Taxonomy" id="1963835"/>
    <lineage>
        <taxon>Bacteria</taxon>
        <taxon>Pseudomonadati</taxon>
        <taxon>Pseudomonadota</taxon>
        <taxon>Alphaproteobacteria</taxon>
        <taxon>Geminicoccales</taxon>
        <taxon>Geminicoccaceae</taxon>
        <taxon>Arboricoccus</taxon>
    </lineage>
</organism>
<name>A0A212Q0S5_9PROT</name>